<dbReference type="AlphaFoldDB" id="A0A1G2PMY1"/>
<accession>A0A1G2PMY1</accession>
<dbReference type="EMBL" id="MHST01000005">
    <property type="protein sequence ID" value="OHA49698.1"/>
    <property type="molecule type" value="Genomic_DNA"/>
</dbReference>
<feature type="compositionally biased region" description="Basic and acidic residues" evidence="1">
    <location>
        <begin position="1"/>
        <end position="11"/>
    </location>
</feature>
<evidence type="ECO:0000313" key="3">
    <source>
        <dbReference type="Proteomes" id="UP000178690"/>
    </source>
</evidence>
<dbReference type="STRING" id="1802363.A2682_00085"/>
<evidence type="ECO:0000256" key="1">
    <source>
        <dbReference type="SAM" id="MobiDB-lite"/>
    </source>
</evidence>
<evidence type="ECO:0000313" key="2">
    <source>
        <dbReference type="EMBL" id="OHA49698.1"/>
    </source>
</evidence>
<reference evidence="2 3" key="1">
    <citation type="journal article" date="2016" name="Nat. Commun.">
        <title>Thousands of microbial genomes shed light on interconnected biogeochemical processes in an aquifer system.</title>
        <authorList>
            <person name="Anantharaman K."/>
            <person name="Brown C.T."/>
            <person name="Hug L.A."/>
            <person name="Sharon I."/>
            <person name="Castelle C.J."/>
            <person name="Probst A.J."/>
            <person name="Thomas B.C."/>
            <person name="Singh A."/>
            <person name="Wilkins M.J."/>
            <person name="Karaoz U."/>
            <person name="Brodie E.L."/>
            <person name="Williams K.H."/>
            <person name="Hubbard S.S."/>
            <person name="Banfield J.F."/>
        </authorList>
    </citation>
    <scope>NUCLEOTIDE SEQUENCE [LARGE SCALE GENOMIC DNA]</scope>
    <source>
        <strain evidence="3">RIFCSPHIGHO2_01_FULL_58_15</strain>
    </source>
</reference>
<feature type="region of interest" description="Disordered" evidence="1">
    <location>
        <begin position="1"/>
        <end position="28"/>
    </location>
</feature>
<feature type="compositionally biased region" description="Basic and acidic residues" evidence="1">
    <location>
        <begin position="18"/>
        <end position="28"/>
    </location>
</feature>
<gene>
    <name evidence="2" type="ORF">A2682_00085</name>
</gene>
<dbReference type="Proteomes" id="UP000178690">
    <property type="component" value="Unassembled WGS sequence"/>
</dbReference>
<protein>
    <submittedName>
        <fullName evidence="2">Uncharacterized protein</fullName>
    </submittedName>
</protein>
<sequence>MEQTTSHHDIPEEPTSLPHHEAFQEEGSRAAPPLFADAKLAFAILVSAAFIAWLIGSGSFRADSSETSGGVFKQGEAAVQQQDSELEAAVFPAGGIRTSAQWGSAVPQLVERGVIDRTKFDALFERGGDPLASEEIAILEQPQPDRAIVFTSENDRFTVNVLWALGLAQQSDALDNGPMRTSGTPTGQFASTGGWTLGKSEDSEEYYSKWNLLGLTADDQVRVTRIAETIYRPCCGNSTAFPDCNHGMAMLGLIELMVSQGASDEEVYTAAKAANTYWFPDSMMEIAMYFSELQDTSWDSVDAKIVVSQEYASAQGARKVKLALQEAQLVPQPTQGGGSCGA</sequence>
<comment type="caution">
    <text evidence="2">The sequence shown here is derived from an EMBL/GenBank/DDBJ whole genome shotgun (WGS) entry which is preliminary data.</text>
</comment>
<proteinExistence type="predicted"/>
<name>A0A1G2PMY1_TERXR</name>
<organism evidence="2 3">
    <name type="scientific">Terrybacteria sp. (strain RIFCSPHIGHO2_01_FULL_58_15)</name>
    <dbReference type="NCBI Taxonomy" id="1802363"/>
    <lineage>
        <taxon>Bacteria</taxon>
        <taxon>Candidatus Terryibacteriota</taxon>
    </lineage>
</organism>